<name>A0A133VI42_9EURY</name>
<gene>
    <name evidence="1" type="ORF">AKJ51_04215</name>
</gene>
<proteinExistence type="predicted"/>
<protein>
    <submittedName>
        <fullName evidence="1">Uncharacterized protein</fullName>
    </submittedName>
</protein>
<dbReference type="EMBL" id="LHYE01000057">
    <property type="protein sequence ID" value="KXB06106.1"/>
    <property type="molecule type" value="Genomic_DNA"/>
</dbReference>
<accession>A0A133VI42</accession>
<organism evidence="1 2">
    <name type="scientific">candidate division MSBL1 archaeon SCGC-AAA382A20</name>
    <dbReference type="NCBI Taxonomy" id="1698280"/>
    <lineage>
        <taxon>Archaea</taxon>
        <taxon>Methanobacteriati</taxon>
        <taxon>Methanobacteriota</taxon>
        <taxon>candidate division MSBL1</taxon>
    </lineage>
</organism>
<reference evidence="1 2" key="1">
    <citation type="journal article" date="2016" name="Sci. Rep.">
        <title>Metabolic traits of an uncultured archaeal lineage -MSBL1- from brine pools of the Red Sea.</title>
        <authorList>
            <person name="Mwirichia R."/>
            <person name="Alam I."/>
            <person name="Rashid M."/>
            <person name="Vinu M."/>
            <person name="Ba-Alawi W."/>
            <person name="Anthony Kamau A."/>
            <person name="Kamanda Ngugi D."/>
            <person name="Goker M."/>
            <person name="Klenk H.P."/>
            <person name="Bajic V."/>
            <person name="Stingl U."/>
        </authorList>
    </citation>
    <scope>NUCLEOTIDE SEQUENCE [LARGE SCALE GENOMIC DNA]</scope>
    <source>
        <strain evidence="1">SCGC-AAA382A20</strain>
    </source>
</reference>
<dbReference type="Proteomes" id="UP000070263">
    <property type="component" value="Unassembled WGS sequence"/>
</dbReference>
<comment type="caution">
    <text evidence="1">The sequence shown here is derived from an EMBL/GenBank/DDBJ whole genome shotgun (WGS) entry which is preliminary data.</text>
</comment>
<evidence type="ECO:0000313" key="2">
    <source>
        <dbReference type="Proteomes" id="UP000070263"/>
    </source>
</evidence>
<keyword evidence="2" id="KW-1185">Reference proteome</keyword>
<evidence type="ECO:0000313" key="1">
    <source>
        <dbReference type="EMBL" id="KXB06106.1"/>
    </source>
</evidence>
<sequence>MTNEKEKGNDDSVKDKIREETLEISRMENAYEILYNNLVNNEKSSVLGHLVKAEPYNDKYDYDDIAKCVENILSLINKNLILMEDDRKVLFSKALSYMKDEYEIVDNYSVGGHGMSIDFVHKSNASKIFDVFIPPKDIDVQLEEGNVEESYAVWEKIFRKYWVPKLHEHYMDEGE</sequence>
<dbReference type="AlphaFoldDB" id="A0A133VI42"/>